<accession>H3BXR6</accession>
<sequence length="627" mass="71226">VGNAGASALPEESSPTPPVSAWGKPTSKHPAPRRHGQHVRVESSRIVPTMRRRLDRIRFRGQKRDDFVDLAESPNTSDTECTEEIVIKSQPSLRYLEDLRDVDGSGQGSLSAALQDDRSDLVEIKGHLEIALLEKHFLQEELRKLREESNVDLLRQELEKERQQVQRAGAEDGRAEVQDSPSRRPKAPPSLAPAGSVRVFNSPATEKPRDTLYDSLWKWLYDHFGSYIEDFRFQPEEQTVETEEPLSAKRLTENMRRLKRGFRPVTNFTRNLSALSSWYSVYTSAIAFIVYMYAAWNGWTIPVFLFLALLRLSLNYLIARGWRIQWSIVPEVSEPVEPPKEELTVSEKFQLVLDVAQKAQNLFGKLANILEKIRNLFMWVQPELTQKLYVGLWVAFISSCLLPYKLLGFIIGVYAGIKFFIIDFIFKRSAKLRQRYDTPYVIWTNLPTDLQLKERSNTTAIRRLAAAGGRGSVGTTAPLAGRDEDSGRSYSTKRGAFHEVFNLPENERPLAAVCENGWRCCLINRDRRTPTDYIRNGVLYVTESHLCFESSNSKRNKVIRLADITDIQKYKVLSVLPGSGMGISIATPSTQKPMVFGAMMHRDEAFDAIYAQYLQISATATTITPET</sequence>
<keyword evidence="5" id="KW-1185">Reference proteome</keyword>
<protein>
    <submittedName>
        <fullName evidence="4">GRAM domain containing 4</fullName>
    </submittedName>
</protein>
<evidence type="ECO:0000313" key="4">
    <source>
        <dbReference type="Ensembl" id="ENSTNIP00000000779.1"/>
    </source>
</evidence>
<evidence type="ECO:0000313" key="5">
    <source>
        <dbReference type="Proteomes" id="UP000007303"/>
    </source>
</evidence>
<dbReference type="SMART" id="SM00568">
    <property type="entry name" value="GRAM"/>
    <property type="match status" value="1"/>
</dbReference>
<dbReference type="Pfam" id="PF02893">
    <property type="entry name" value="GRAM"/>
    <property type="match status" value="1"/>
</dbReference>
<dbReference type="CDD" id="cd13221">
    <property type="entry name" value="PH-GRAM_GRAMDC4"/>
    <property type="match status" value="1"/>
</dbReference>
<organism evidence="4 5">
    <name type="scientific">Tetraodon nigroviridis</name>
    <name type="common">Spotted green pufferfish</name>
    <name type="synonym">Chelonodon nigroviridis</name>
    <dbReference type="NCBI Taxonomy" id="99883"/>
    <lineage>
        <taxon>Eukaryota</taxon>
        <taxon>Metazoa</taxon>
        <taxon>Chordata</taxon>
        <taxon>Craniata</taxon>
        <taxon>Vertebrata</taxon>
        <taxon>Euteleostomi</taxon>
        <taxon>Actinopterygii</taxon>
        <taxon>Neopterygii</taxon>
        <taxon>Teleostei</taxon>
        <taxon>Neoteleostei</taxon>
        <taxon>Acanthomorphata</taxon>
        <taxon>Eupercaria</taxon>
        <taxon>Tetraodontiformes</taxon>
        <taxon>Tetradontoidea</taxon>
        <taxon>Tetraodontidae</taxon>
        <taxon>Tetraodon</taxon>
    </lineage>
</organism>
<dbReference type="InParanoid" id="H3BXR6"/>
<name>H3BXR6_TETNG</name>
<feature type="compositionally biased region" description="Basic residues" evidence="1">
    <location>
        <begin position="26"/>
        <end position="38"/>
    </location>
</feature>
<dbReference type="Proteomes" id="UP000007303">
    <property type="component" value="Unassembled WGS sequence"/>
</dbReference>
<feature type="region of interest" description="Disordered" evidence="1">
    <location>
        <begin position="1"/>
        <end position="44"/>
    </location>
</feature>
<dbReference type="PANTHER" id="PTHR37402">
    <property type="entry name" value="GRAM DOMAIN-CONTAINING PROTEIN 4"/>
    <property type="match status" value="1"/>
</dbReference>
<feature type="transmembrane region" description="Helical" evidence="2">
    <location>
        <begin position="299"/>
        <end position="318"/>
    </location>
</feature>
<dbReference type="GO" id="GO:0034164">
    <property type="term" value="P:negative regulation of toll-like receptor 9 signaling pathway"/>
    <property type="evidence" value="ECO:0007669"/>
    <property type="project" value="TreeGrafter"/>
</dbReference>
<dbReference type="PANTHER" id="PTHR37402:SF1">
    <property type="entry name" value="GRAM DOMAIN-CONTAINING PROTEIN 4"/>
    <property type="match status" value="1"/>
</dbReference>
<reference evidence="4" key="2">
    <citation type="submission" date="2025-08" db="UniProtKB">
        <authorList>
            <consortium name="Ensembl"/>
        </authorList>
    </citation>
    <scope>IDENTIFICATION</scope>
</reference>
<evidence type="ECO:0000256" key="2">
    <source>
        <dbReference type="SAM" id="Phobius"/>
    </source>
</evidence>
<dbReference type="AlphaFoldDB" id="H3BXR6"/>
<dbReference type="OMA" id="RFQPEEQ"/>
<keyword evidence="2" id="KW-0812">Transmembrane</keyword>
<feature type="compositionally biased region" description="Basic and acidic residues" evidence="1">
    <location>
        <begin position="162"/>
        <end position="177"/>
    </location>
</feature>
<dbReference type="GeneTree" id="ENSGT00390000010968"/>
<dbReference type="Gene3D" id="2.30.29.30">
    <property type="entry name" value="Pleckstrin-homology domain (PH domain)/Phosphotyrosine-binding domain (PTB)"/>
    <property type="match status" value="1"/>
</dbReference>
<dbReference type="InterPro" id="IPR037845">
    <property type="entry name" value="GRAMDC4_PH-GRAM"/>
</dbReference>
<evidence type="ECO:0000259" key="3">
    <source>
        <dbReference type="SMART" id="SM00568"/>
    </source>
</evidence>
<feature type="domain" description="GRAM" evidence="3">
    <location>
        <begin position="495"/>
        <end position="571"/>
    </location>
</feature>
<dbReference type="Ensembl" id="ENSTNIT00000002965.1">
    <property type="protein sequence ID" value="ENSTNIP00000000779.1"/>
    <property type="gene ID" value="ENSTNIG00000008440.1"/>
</dbReference>
<keyword evidence="2" id="KW-0472">Membrane</keyword>
<dbReference type="InterPro" id="IPR004182">
    <property type="entry name" value="GRAM"/>
</dbReference>
<reference evidence="4" key="3">
    <citation type="submission" date="2025-09" db="UniProtKB">
        <authorList>
            <consortium name="Ensembl"/>
        </authorList>
    </citation>
    <scope>IDENTIFICATION</scope>
</reference>
<evidence type="ECO:0000256" key="1">
    <source>
        <dbReference type="SAM" id="MobiDB-lite"/>
    </source>
</evidence>
<reference evidence="5" key="1">
    <citation type="journal article" date="2004" name="Nature">
        <title>Genome duplication in the teleost fish Tetraodon nigroviridis reveals the early vertebrate proto-karyotype.</title>
        <authorList>
            <person name="Jaillon O."/>
            <person name="Aury J.-M."/>
            <person name="Brunet F."/>
            <person name="Petit J.-L."/>
            <person name="Stange-Thomann N."/>
            <person name="Mauceli E."/>
            <person name="Bouneau L."/>
            <person name="Fischer C."/>
            <person name="Ozouf-Costaz C."/>
            <person name="Bernot A."/>
            <person name="Nicaud S."/>
            <person name="Jaffe D."/>
            <person name="Fisher S."/>
            <person name="Lutfalla G."/>
            <person name="Dossat C."/>
            <person name="Segurens B."/>
            <person name="Dasilva C."/>
            <person name="Salanoubat M."/>
            <person name="Levy M."/>
            <person name="Boudet N."/>
            <person name="Castellano S."/>
            <person name="Anthouard V."/>
            <person name="Jubin C."/>
            <person name="Castelli V."/>
            <person name="Katinka M."/>
            <person name="Vacherie B."/>
            <person name="Biemont C."/>
            <person name="Skalli Z."/>
            <person name="Cattolico L."/>
            <person name="Poulain J."/>
            <person name="De Berardinis V."/>
            <person name="Cruaud C."/>
            <person name="Duprat S."/>
            <person name="Brottier P."/>
            <person name="Coutanceau J.-P."/>
            <person name="Gouzy J."/>
            <person name="Parra G."/>
            <person name="Lardier G."/>
            <person name="Chapple C."/>
            <person name="McKernan K.J."/>
            <person name="McEwan P."/>
            <person name="Bosak S."/>
            <person name="Kellis M."/>
            <person name="Volff J.-N."/>
            <person name="Guigo R."/>
            <person name="Zody M.C."/>
            <person name="Mesirov J."/>
            <person name="Lindblad-Toh K."/>
            <person name="Birren B."/>
            <person name="Nusbaum C."/>
            <person name="Kahn D."/>
            <person name="Robinson-Rechavi M."/>
            <person name="Laudet V."/>
            <person name="Schachter V."/>
            <person name="Quetier F."/>
            <person name="Saurin W."/>
            <person name="Scarpelli C."/>
            <person name="Wincker P."/>
            <person name="Lander E.S."/>
            <person name="Weissenbach J."/>
            <person name="Roest Crollius H."/>
        </authorList>
    </citation>
    <scope>NUCLEOTIDE SEQUENCE [LARGE SCALE GENOMIC DNA]</scope>
</reference>
<dbReference type="InterPro" id="IPR037847">
    <property type="entry name" value="GRAMDC4"/>
</dbReference>
<feature type="region of interest" description="Disordered" evidence="1">
    <location>
        <begin position="162"/>
        <end position="197"/>
    </location>
</feature>
<keyword evidence="2" id="KW-1133">Transmembrane helix</keyword>
<dbReference type="GO" id="GO:0006915">
    <property type="term" value="P:apoptotic process"/>
    <property type="evidence" value="ECO:0007669"/>
    <property type="project" value="InterPro"/>
</dbReference>
<proteinExistence type="predicted"/>
<dbReference type="InterPro" id="IPR011993">
    <property type="entry name" value="PH-like_dom_sf"/>
</dbReference>